<comment type="pathway">
    <text evidence="1">Amino-acid biosynthesis; L-asparagine biosynthesis; L-asparagine from L-aspartate (L-Gln route): step 1/1.</text>
</comment>
<dbReference type="Pfam" id="PF13537">
    <property type="entry name" value="GATase_7"/>
    <property type="match status" value="1"/>
</dbReference>
<dbReference type="SUPFAM" id="SSF56235">
    <property type="entry name" value="N-terminal nucleophile aminohydrolases (Ntn hydrolases)"/>
    <property type="match status" value="1"/>
</dbReference>
<evidence type="ECO:0000256" key="8">
    <source>
        <dbReference type="PIRSR" id="PIRSR001589-1"/>
    </source>
</evidence>
<feature type="domain" description="Glutamine amidotransferase type-2" evidence="11">
    <location>
        <begin position="2"/>
        <end position="215"/>
    </location>
</feature>
<dbReference type="PANTHER" id="PTHR43284">
    <property type="entry name" value="ASPARAGINE SYNTHETASE (GLUTAMINE-HYDROLYZING)"/>
    <property type="match status" value="1"/>
</dbReference>
<feature type="binding site" evidence="9">
    <location>
        <position position="102"/>
    </location>
    <ligand>
        <name>L-glutamine</name>
        <dbReference type="ChEBI" id="CHEBI:58359"/>
    </ligand>
</feature>
<evidence type="ECO:0000256" key="1">
    <source>
        <dbReference type="ARBA" id="ARBA00005187"/>
    </source>
</evidence>
<evidence type="ECO:0000256" key="3">
    <source>
        <dbReference type="ARBA" id="ARBA00012737"/>
    </source>
</evidence>
<dbReference type="Pfam" id="PF00733">
    <property type="entry name" value="Asn_synthase"/>
    <property type="match status" value="1"/>
</dbReference>
<dbReference type="EMBL" id="DSTT01000001">
    <property type="protein sequence ID" value="HFK23281.1"/>
    <property type="molecule type" value="Genomic_DNA"/>
</dbReference>
<dbReference type="InterPro" id="IPR051786">
    <property type="entry name" value="ASN_synthetase/amidase"/>
</dbReference>
<sequence>MCGINGIIDFENKLEKERLSSIIDKMNNSLKHRGPDDEGKYINNNFALGMRRLSIIDLEKGKQPIFNEDRTLFIFMNGEIYNYKTLREKLISKGHKIVTNSDTEVVIHLFEDKDIDCFKEIIGMFAIAIYDIKKNRLVLARDRAGEKPLYYFMDENYFIFSSELRGLISTGLIKNNIDFESLSQYLQLTYLTAPKSIIQGVKRVLPGQIIEIKGKKNIKETIYWDIEPSKFNPINDYDECKKGLREVFYKAVEETMVSDVPIGTFLSGGIDSCIITGLVSNISKKQIDSFSIGFKEKEFDESKRAILSAKKHKVNHHLIYLSVNDFLKEIDNIINGIDEPFADYSFIPTYVISKYASNYVKVVLTGDAGDELFGGYNKYLIKHYIDRYKKVPIIFRKSFEKIIHSLPDKTYLTHKIRKVLDNFYLDTFQQRKNLMCLGFKNEELQNLLRQNYLYNDSTKNIDNYYNKFSDFDEFFRVFYTDFKIVLEGDMLTKVDRASMLNSLETRIPMLHKDIVEYSFNIPVNYKIQNNRRKIILKDTFSDMIPSHLINANKIGFSVPIRKWFRDELKDELLKTLNKDQIVEQKIFNYEYIEKILNEHFSFKKDRTSELWTIYIFEKWYCKTIGLL</sequence>
<dbReference type="AlphaFoldDB" id="A0A7C3N9B9"/>
<proteinExistence type="inferred from homology"/>
<name>A0A7C3N9B9_UNCW3</name>
<keyword evidence="4 9" id="KW-0547">Nucleotide-binding</keyword>
<dbReference type="GO" id="GO:0004066">
    <property type="term" value="F:asparagine synthase (glutamine-hydrolyzing) activity"/>
    <property type="evidence" value="ECO:0007669"/>
    <property type="project" value="UniProtKB-EC"/>
</dbReference>
<evidence type="ECO:0000256" key="10">
    <source>
        <dbReference type="PIRSR" id="PIRSR001589-3"/>
    </source>
</evidence>
<dbReference type="InterPro" id="IPR001962">
    <property type="entry name" value="Asn_synthase"/>
</dbReference>
<dbReference type="PANTHER" id="PTHR43284:SF1">
    <property type="entry name" value="ASPARAGINE SYNTHETASE"/>
    <property type="match status" value="1"/>
</dbReference>
<dbReference type="GO" id="GO:0005524">
    <property type="term" value="F:ATP binding"/>
    <property type="evidence" value="ECO:0007669"/>
    <property type="project" value="UniProtKB-KW"/>
</dbReference>
<dbReference type="InterPro" id="IPR006426">
    <property type="entry name" value="Asn_synth_AEB"/>
</dbReference>
<feature type="site" description="Important for beta-aspartyl-AMP intermediate formation" evidence="10">
    <location>
        <position position="367"/>
    </location>
</feature>
<evidence type="ECO:0000256" key="5">
    <source>
        <dbReference type="ARBA" id="ARBA00022840"/>
    </source>
</evidence>
<feature type="binding site" evidence="9">
    <location>
        <position position="292"/>
    </location>
    <ligand>
        <name>ATP</name>
        <dbReference type="ChEBI" id="CHEBI:30616"/>
    </ligand>
</feature>
<evidence type="ECO:0000256" key="4">
    <source>
        <dbReference type="ARBA" id="ARBA00022741"/>
    </source>
</evidence>
<reference evidence="12" key="1">
    <citation type="journal article" date="2020" name="mSystems">
        <title>Genome- and Community-Level Interaction Insights into Carbon Utilization and Element Cycling Functions of Hydrothermarchaeota in Hydrothermal Sediment.</title>
        <authorList>
            <person name="Zhou Z."/>
            <person name="Liu Y."/>
            <person name="Xu W."/>
            <person name="Pan J."/>
            <person name="Luo Z.H."/>
            <person name="Li M."/>
        </authorList>
    </citation>
    <scope>NUCLEOTIDE SEQUENCE [LARGE SCALE GENOMIC DNA]</scope>
    <source>
        <strain evidence="12">SpSt-464</strain>
    </source>
</reference>
<evidence type="ECO:0000256" key="2">
    <source>
        <dbReference type="ARBA" id="ARBA00005752"/>
    </source>
</evidence>
<evidence type="ECO:0000256" key="7">
    <source>
        <dbReference type="ARBA" id="ARBA00048741"/>
    </source>
</evidence>
<keyword evidence="8" id="KW-0061">Asparagine biosynthesis</keyword>
<evidence type="ECO:0000256" key="9">
    <source>
        <dbReference type="PIRSR" id="PIRSR001589-2"/>
    </source>
</evidence>
<keyword evidence="12" id="KW-0436">Ligase</keyword>
<accession>A0A7C3N9B9</accession>
<dbReference type="GO" id="GO:0005829">
    <property type="term" value="C:cytosol"/>
    <property type="evidence" value="ECO:0007669"/>
    <property type="project" value="TreeGrafter"/>
</dbReference>
<dbReference type="SUPFAM" id="SSF52402">
    <property type="entry name" value="Adenine nucleotide alpha hydrolases-like"/>
    <property type="match status" value="1"/>
</dbReference>
<dbReference type="CDD" id="cd00712">
    <property type="entry name" value="AsnB"/>
    <property type="match status" value="1"/>
</dbReference>
<dbReference type="EC" id="6.3.5.4" evidence="3"/>
<keyword evidence="6 8" id="KW-0315">Glutamine amidotransferase</keyword>
<dbReference type="NCBIfam" id="TIGR01536">
    <property type="entry name" value="asn_synth_AEB"/>
    <property type="match status" value="1"/>
</dbReference>
<keyword evidence="8" id="KW-0028">Amino-acid biosynthesis</keyword>
<dbReference type="InterPro" id="IPR033738">
    <property type="entry name" value="AsnB_N"/>
</dbReference>
<comment type="caution">
    <text evidence="12">The sequence shown here is derived from an EMBL/GenBank/DDBJ whole genome shotgun (WGS) entry which is preliminary data.</text>
</comment>
<dbReference type="InterPro" id="IPR017932">
    <property type="entry name" value="GATase_2_dom"/>
</dbReference>
<protein>
    <recommendedName>
        <fullName evidence="3">asparagine synthase (glutamine-hydrolyzing)</fullName>
        <ecNumber evidence="3">6.3.5.4</ecNumber>
    </recommendedName>
</protein>
<organism evidence="12">
    <name type="scientific">candidate division WOR-3 bacterium</name>
    <dbReference type="NCBI Taxonomy" id="2052148"/>
    <lineage>
        <taxon>Bacteria</taxon>
        <taxon>Bacteria division WOR-3</taxon>
    </lineage>
</organism>
<evidence type="ECO:0000313" key="12">
    <source>
        <dbReference type="EMBL" id="HFK23281.1"/>
    </source>
</evidence>
<dbReference type="PROSITE" id="PS51278">
    <property type="entry name" value="GATASE_TYPE_2"/>
    <property type="match status" value="1"/>
</dbReference>
<dbReference type="InterPro" id="IPR014729">
    <property type="entry name" value="Rossmann-like_a/b/a_fold"/>
</dbReference>
<dbReference type="Gene3D" id="3.40.50.620">
    <property type="entry name" value="HUPs"/>
    <property type="match status" value="1"/>
</dbReference>
<keyword evidence="5 9" id="KW-0067">ATP-binding</keyword>
<dbReference type="CDD" id="cd01991">
    <property type="entry name" value="Asn_synthase_B_C"/>
    <property type="match status" value="1"/>
</dbReference>
<comment type="similarity">
    <text evidence="2">Belongs to the asparagine synthetase family.</text>
</comment>
<dbReference type="PIRSF" id="PIRSF001589">
    <property type="entry name" value="Asn_synthetase_glu-h"/>
    <property type="match status" value="1"/>
</dbReference>
<dbReference type="Gene3D" id="3.60.20.10">
    <property type="entry name" value="Glutamine Phosphoribosylpyrophosphate, subunit 1, domain 1"/>
    <property type="match status" value="1"/>
</dbReference>
<feature type="active site" description="For GATase activity" evidence="8">
    <location>
        <position position="2"/>
    </location>
</feature>
<comment type="catalytic activity">
    <reaction evidence="7">
        <text>L-aspartate + L-glutamine + ATP + H2O = L-asparagine + L-glutamate + AMP + diphosphate + H(+)</text>
        <dbReference type="Rhea" id="RHEA:12228"/>
        <dbReference type="ChEBI" id="CHEBI:15377"/>
        <dbReference type="ChEBI" id="CHEBI:15378"/>
        <dbReference type="ChEBI" id="CHEBI:29985"/>
        <dbReference type="ChEBI" id="CHEBI:29991"/>
        <dbReference type="ChEBI" id="CHEBI:30616"/>
        <dbReference type="ChEBI" id="CHEBI:33019"/>
        <dbReference type="ChEBI" id="CHEBI:58048"/>
        <dbReference type="ChEBI" id="CHEBI:58359"/>
        <dbReference type="ChEBI" id="CHEBI:456215"/>
        <dbReference type="EC" id="6.3.5.4"/>
    </reaction>
</comment>
<dbReference type="GO" id="GO:0006529">
    <property type="term" value="P:asparagine biosynthetic process"/>
    <property type="evidence" value="ECO:0007669"/>
    <property type="project" value="UniProtKB-KW"/>
</dbReference>
<evidence type="ECO:0000256" key="6">
    <source>
        <dbReference type="ARBA" id="ARBA00022962"/>
    </source>
</evidence>
<dbReference type="InterPro" id="IPR029055">
    <property type="entry name" value="Ntn_hydrolases_N"/>
</dbReference>
<evidence type="ECO:0000259" key="11">
    <source>
        <dbReference type="PROSITE" id="PS51278"/>
    </source>
</evidence>
<gene>
    <name evidence="12" type="primary">asnB</name>
    <name evidence="12" type="ORF">ENS15_01300</name>
</gene>